<gene>
    <name evidence="8" type="ORF">M896_011980</name>
</gene>
<dbReference type="Gene3D" id="1.20.1300.20">
    <property type="entry name" value="Peptidase C65 Otubain, subdomain 2"/>
    <property type="match status" value="1"/>
</dbReference>
<comment type="caution">
    <text evidence="8">The sequence shown here is derived from an EMBL/GenBank/DDBJ whole genome shotgun (WGS) entry which is preliminary data.</text>
</comment>
<keyword evidence="6" id="KW-0788">Thiol protease</keyword>
<sequence>MEEDTQPNQIDGSSTSVEPATSTRKNLSLHRCFINTETFARMQRIMETHSQFRECIRDGNCLYISYAVALVDLVCTENKLFETLLNVFDQINSRFISRGIEKLGFSGFHETFVEVLKGVMDGTLIVEDIPLYTWYDCVAYLRLVVSTELKCNSDMYQLYIPDMGVDEYCSIHVNPFFKHAGCIEICALSNSMPIAIKIVDVGKDVIDTYADHNQSISILYAHSHFEPLYEHESSLDELV</sequence>
<dbReference type="OrthoDB" id="18915at2759"/>
<comment type="catalytic activity">
    <reaction evidence="1">
        <text>Thiol-dependent hydrolysis of ester, thioester, amide, peptide and isopeptide bonds formed by the C-terminal Gly of ubiquitin (a 76-residue protein attached to proteins as an intracellular targeting signal).</text>
        <dbReference type="EC" id="3.4.19.12"/>
    </reaction>
</comment>
<dbReference type="InterPro" id="IPR038765">
    <property type="entry name" value="Papain-like_cys_pep_sf"/>
</dbReference>
<dbReference type="GO" id="GO:0006508">
    <property type="term" value="P:proteolysis"/>
    <property type="evidence" value="ECO:0007669"/>
    <property type="project" value="UniProtKB-KW"/>
</dbReference>
<dbReference type="GO" id="GO:0004843">
    <property type="term" value="F:cysteine-type deubiquitinase activity"/>
    <property type="evidence" value="ECO:0007669"/>
    <property type="project" value="UniProtKB-EC"/>
</dbReference>
<dbReference type="GeneID" id="26261041"/>
<evidence type="ECO:0000256" key="6">
    <source>
        <dbReference type="ARBA" id="ARBA00022807"/>
    </source>
</evidence>
<keyword evidence="9" id="KW-1185">Reference proteome</keyword>
<keyword evidence="4" id="KW-0833">Ubl conjugation pathway</keyword>
<dbReference type="SUPFAM" id="SSF54001">
    <property type="entry name" value="Cysteine proteinases"/>
    <property type="match status" value="1"/>
</dbReference>
<dbReference type="GO" id="GO:0005634">
    <property type="term" value="C:nucleus"/>
    <property type="evidence" value="ECO:0007669"/>
    <property type="project" value="TreeGrafter"/>
</dbReference>
<dbReference type="Proteomes" id="UP000031056">
    <property type="component" value="Unassembled WGS sequence"/>
</dbReference>
<evidence type="ECO:0000256" key="2">
    <source>
        <dbReference type="ARBA" id="ARBA00012759"/>
    </source>
</evidence>
<dbReference type="Pfam" id="PF10275">
    <property type="entry name" value="Peptidase_C65"/>
    <property type="match status" value="1"/>
</dbReference>
<evidence type="ECO:0000256" key="1">
    <source>
        <dbReference type="ARBA" id="ARBA00000707"/>
    </source>
</evidence>
<dbReference type="Gene3D" id="3.30.200.60">
    <property type="entry name" value="Peptidase C65 Otubain, subdomain 1"/>
    <property type="match status" value="1"/>
</dbReference>
<accession>A0A0B2UN93</accession>
<evidence type="ECO:0000256" key="5">
    <source>
        <dbReference type="ARBA" id="ARBA00022801"/>
    </source>
</evidence>
<evidence type="ECO:0000256" key="7">
    <source>
        <dbReference type="SAM" id="MobiDB-lite"/>
    </source>
</evidence>
<dbReference type="RefSeq" id="XP_014564584.1">
    <property type="nucleotide sequence ID" value="XM_014709098.1"/>
</dbReference>
<dbReference type="PANTHER" id="PTHR12931">
    <property type="entry name" value="UBIQUITIN THIOLESTERASE PROTEIN OTUB"/>
    <property type="match status" value="1"/>
</dbReference>
<dbReference type="CDD" id="cd22749">
    <property type="entry name" value="Otubain_C65"/>
    <property type="match status" value="1"/>
</dbReference>
<dbReference type="InterPro" id="IPR019400">
    <property type="entry name" value="Peptidase_C65_otubain"/>
</dbReference>
<name>A0A0B2UN93_9MICR</name>
<dbReference type="AlphaFoldDB" id="A0A0B2UN93"/>
<evidence type="ECO:0000313" key="8">
    <source>
        <dbReference type="EMBL" id="KHN70542.1"/>
    </source>
</evidence>
<protein>
    <recommendedName>
        <fullName evidence="2">ubiquitinyl hydrolase 1</fullName>
        <ecNumber evidence="2">3.4.19.12</ecNumber>
    </recommendedName>
</protein>
<dbReference type="EC" id="3.4.19.12" evidence="2"/>
<dbReference type="EMBL" id="JOKQ01000001">
    <property type="protein sequence ID" value="KHN70542.1"/>
    <property type="molecule type" value="Genomic_DNA"/>
</dbReference>
<evidence type="ECO:0000313" key="9">
    <source>
        <dbReference type="Proteomes" id="UP000031056"/>
    </source>
</evidence>
<reference evidence="8 9" key="1">
    <citation type="journal article" date="2014" name="MBio">
        <title>The Ordospora colligata genome; evolution of extreme reduction in microsporidia and host-to-parasite horizontal gene transfer.</title>
        <authorList>
            <person name="Pombert J.-F."/>
            <person name="Haag K.L."/>
            <person name="Beidas S."/>
            <person name="Ebert D."/>
            <person name="Keeling P.J."/>
        </authorList>
    </citation>
    <scope>NUCLEOTIDE SEQUENCE [LARGE SCALE GENOMIC DNA]</scope>
    <source>
        <strain evidence="8 9">OC4</strain>
    </source>
</reference>
<proteinExistence type="predicted"/>
<dbReference type="PANTHER" id="PTHR12931:SF15">
    <property type="entry name" value="UBIQUITIN THIOESTERASE OTUBAIN-LIKE"/>
    <property type="match status" value="1"/>
</dbReference>
<keyword evidence="3" id="KW-0645">Protease</keyword>
<evidence type="ECO:0000256" key="4">
    <source>
        <dbReference type="ARBA" id="ARBA00022786"/>
    </source>
</evidence>
<dbReference type="GO" id="GO:0071108">
    <property type="term" value="P:protein K48-linked deubiquitination"/>
    <property type="evidence" value="ECO:0007669"/>
    <property type="project" value="TreeGrafter"/>
</dbReference>
<dbReference type="HOGENOM" id="CLU_101433_0_0_1"/>
<organism evidence="8 9">
    <name type="scientific">Ordospora colligata OC4</name>
    <dbReference type="NCBI Taxonomy" id="1354746"/>
    <lineage>
        <taxon>Eukaryota</taxon>
        <taxon>Fungi</taxon>
        <taxon>Fungi incertae sedis</taxon>
        <taxon>Microsporidia</taxon>
        <taxon>Ordosporidae</taxon>
        <taxon>Ordospora</taxon>
    </lineage>
</organism>
<dbReference type="InterPro" id="IPR042467">
    <property type="entry name" value="Peptidase_C65_otubain_sub2"/>
</dbReference>
<evidence type="ECO:0000256" key="3">
    <source>
        <dbReference type="ARBA" id="ARBA00022670"/>
    </source>
</evidence>
<dbReference type="InParanoid" id="A0A0B2UN93"/>
<dbReference type="STRING" id="1354746.A0A0B2UN93"/>
<dbReference type="GO" id="GO:0043130">
    <property type="term" value="F:ubiquitin binding"/>
    <property type="evidence" value="ECO:0007669"/>
    <property type="project" value="TreeGrafter"/>
</dbReference>
<dbReference type="VEuPathDB" id="MicrosporidiaDB:M896_011980"/>
<dbReference type="InterPro" id="IPR042468">
    <property type="entry name" value="Peptidase_C65_otubain_sub1"/>
</dbReference>
<keyword evidence="5" id="KW-0378">Hydrolase</keyword>
<feature type="region of interest" description="Disordered" evidence="7">
    <location>
        <begin position="1"/>
        <end position="23"/>
    </location>
</feature>